<evidence type="ECO:0008006" key="6">
    <source>
        <dbReference type="Google" id="ProtNLM"/>
    </source>
</evidence>
<dbReference type="OrthoDB" id="1921208at2759"/>
<evidence type="ECO:0000313" key="4">
    <source>
        <dbReference type="EMBL" id="KLO12286.1"/>
    </source>
</evidence>
<dbReference type="Gene3D" id="2.60.40.420">
    <property type="entry name" value="Cupredoxins - blue copper proteins"/>
    <property type="match status" value="1"/>
</dbReference>
<protein>
    <recommendedName>
        <fullName evidence="6">Cupredoxin</fullName>
    </recommendedName>
</protein>
<dbReference type="SUPFAM" id="SSF49503">
    <property type="entry name" value="Cupredoxins"/>
    <property type="match status" value="1"/>
</dbReference>
<feature type="chain" id="PRO_5005202423" description="Cupredoxin" evidence="3">
    <location>
        <begin position="21"/>
        <end position="461"/>
    </location>
</feature>
<sequence>MGFSAGWLLTGLSALGLARAQLTQTVSVGTFYSPPLIAAPGVNDTIVFLFMSGVHGVTQSSLEQPCAQLSGGFNSGLIKGDPNNPPSWNLTITNVTEPIWYMCQALQPFSHCANGMVGAINAPVDEYANFTAGAKTLTSTPAPVTDMVLTGQGAFATNPPITPSITSNPATTTTAPSSETVTETSSSSKSSNIGAIVGGAVGGAAVLCVLGGFIFFMCCSRHRHRHEQPQKAEPFAIETSQKYDGHGLVADSKNAQYLATQRTGPGSDANGSAAGGGAYQSSSPTPIYGNAFGPTDQHLAYHNQMMMGGAGGYARSEPASDTQERERDRDRDMMPQMAGPSSSPNMQQTFQSTSDPRFSAVYSDYAQGPRPSVRDIAKEVADLLLPQLRANESGSPPPPSQQQQQQQLGGQQAANNANASNPTIHTSINSRNPDGHPRYAPSVFSTSDADRTKSPAPPEYS</sequence>
<reference evidence="4 5" key="1">
    <citation type="submission" date="2015-04" db="EMBL/GenBank/DDBJ databases">
        <title>Complete genome sequence of Schizopora paradoxa KUC8140, a cosmopolitan wood degrader in East Asia.</title>
        <authorList>
            <consortium name="DOE Joint Genome Institute"/>
            <person name="Min B."/>
            <person name="Park H."/>
            <person name="Jang Y."/>
            <person name="Kim J.-J."/>
            <person name="Kim K.H."/>
            <person name="Pangilinan J."/>
            <person name="Lipzen A."/>
            <person name="Riley R."/>
            <person name="Grigoriev I.V."/>
            <person name="Spatafora J.W."/>
            <person name="Choi I.-G."/>
        </authorList>
    </citation>
    <scope>NUCLEOTIDE SEQUENCE [LARGE SCALE GENOMIC DNA]</scope>
    <source>
        <strain evidence="4 5">KUC8140</strain>
    </source>
</reference>
<dbReference type="PANTHER" id="PTHR34883:SF15">
    <property type="entry name" value="EXTRACELLULAR SERINE-RICH PROTEIN"/>
    <property type="match status" value="1"/>
</dbReference>
<dbReference type="InParanoid" id="A0A0H2S5V7"/>
<evidence type="ECO:0000256" key="3">
    <source>
        <dbReference type="SAM" id="SignalP"/>
    </source>
</evidence>
<evidence type="ECO:0000256" key="2">
    <source>
        <dbReference type="SAM" id="Phobius"/>
    </source>
</evidence>
<dbReference type="PANTHER" id="PTHR34883">
    <property type="entry name" value="SERINE-RICH PROTEIN, PUTATIVE-RELATED-RELATED"/>
    <property type="match status" value="1"/>
</dbReference>
<accession>A0A0H2S5V7</accession>
<dbReference type="EMBL" id="KQ085981">
    <property type="protein sequence ID" value="KLO12286.1"/>
    <property type="molecule type" value="Genomic_DNA"/>
</dbReference>
<feature type="region of interest" description="Disordered" evidence="1">
    <location>
        <begin position="260"/>
        <end position="281"/>
    </location>
</feature>
<feature type="region of interest" description="Disordered" evidence="1">
    <location>
        <begin position="389"/>
        <end position="461"/>
    </location>
</feature>
<feature type="region of interest" description="Disordered" evidence="1">
    <location>
        <begin position="158"/>
        <end position="189"/>
    </location>
</feature>
<dbReference type="InterPro" id="IPR008972">
    <property type="entry name" value="Cupredoxin"/>
</dbReference>
<keyword evidence="5" id="KW-1185">Reference proteome</keyword>
<keyword evidence="2" id="KW-1133">Transmembrane helix</keyword>
<organism evidence="4 5">
    <name type="scientific">Schizopora paradoxa</name>
    <dbReference type="NCBI Taxonomy" id="27342"/>
    <lineage>
        <taxon>Eukaryota</taxon>
        <taxon>Fungi</taxon>
        <taxon>Dikarya</taxon>
        <taxon>Basidiomycota</taxon>
        <taxon>Agaricomycotina</taxon>
        <taxon>Agaricomycetes</taxon>
        <taxon>Hymenochaetales</taxon>
        <taxon>Schizoporaceae</taxon>
        <taxon>Schizopora</taxon>
    </lineage>
</organism>
<feature type="compositionally biased region" description="Polar residues" evidence="1">
    <location>
        <begin position="422"/>
        <end position="432"/>
    </location>
</feature>
<feature type="compositionally biased region" description="Basic and acidic residues" evidence="1">
    <location>
        <begin position="322"/>
        <end position="333"/>
    </location>
</feature>
<gene>
    <name evidence="4" type="ORF">SCHPADRAFT_890949</name>
</gene>
<dbReference type="AlphaFoldDB" id="A0A0H2S5V7"/>
<dbReference type="InterPro" id="IPR052953">
    <property type="entry name" value="Ser-rich/MCO-related"/>
</dbReference>
<feature type="signal peptide" evidence="3">
    <location>
        <begin position="1"/>
        <end position="20"/>
    </location>
</feature>
<feature type="compositionally biased region" description="Polar residues" evidence="1">
    <location>
        <begin position="339"/>
        <end position="356"/>
    </location>
</feature>
<proteinExistence type="predicted"/>
<dbReference type="STRING" id="27342.A0A0H2S5V7"/>
<dbReference type="Proteomes" id="UP000053477">
    <property type="component" value="Unassembled WGS sequence"/>
</dbReference>
<keyword evidence="2" id="KW-0812">Transmembrane</keyword>
<keyword evidence="2" id="KW-0472">Membrane</keyword>
<feature type="transmembrane region" description="Helical" evidence="2">
    <location>
        <begin position="193"/>
        <end position="216"/>
    </location>
</feature>
<evidence type="ECO:0000313" key="5">
    <source>
        <dbReference type="Proteomes" id="UP000053477"/>
    </source>
</evidence>
<dbReference type="CDD" id="cd00920">
    <property type="entry name" value="Cupredoxin"/>
    <property type="match status" value="1"/>
</dbReference>
<keyword evidence="3" id="KW-0732">Signal</keyword>
<feature type="compositionally biased region" description="Low complexity" evidence="1">
    <location>
        <begin position="401"/>
        <end position="421"/>
    </location>
</feature>
<evidence type="ECO:0000256" key="1">
    <source>
        <dbReference type="SAM" id="MobiDB-lite"/>
    </source>
</evidence>
<name>A0A0H2S5V7_9AGAM</name>
<feature type="region of interest" description="Disordered" evidence="1">
    <location>
        <begin position="309"/>
        <end position="356"/>
    </location>
</feature>